<dbReference type="GO" id="GO:0003677">
    <property type="term" value="F:DNA binding"/>
    <property type="evidence" value="ECO:0007669"/>
    <property type="project" value="UniProtKB-KW"/>
</dbReference>
<dbReference type="InterPro" id="IPR001789">
    <property type="entry name" value="Sig_transdc_resp-reg_receiver"/>
</dbReference>
<organism evidence="4 5">
    <name type="scientific">Cyclobacterium qasimii</name>
    <dbReference type="NCBI Taxonomy" id="1350429"/>
    <lineage>
        <taxon>Bacteria</taxon>
        <taxon>Pseudomonadati</taxon>
        <taxon>Bacteroidota</taxon>
        <taxon>Cytophagia</taxon>
        <taxon>Cytophagales</taxon>
        <taxon>Cyclobacteriaceae</taxon>
        <taxon>Cyclobacterium</taxon>
    </lineage>
</organism>
<keyword evidence="1" id="KW-0597">Phosphoprotein</keyword>
<evidence type="ECO:0000256" key="1">
    <source>
        <dbReference type="PROSITE-ProRule" id="PRU00169"/>
    </source>
</evidence>
<dbReference type="InterPro" id="IPR011006">
    <property type="entry name" value="CheY-like_superfamily"/>
</dbReference>
<accession>A0A512CCG2</accession>
<dbReference type="GO" id="GO:0000156">
    <property type="term" value="F:phosphorelay response regulator activity"/>
    <property type="evidence" value="ECO:0007669"/>
    <property type="project" value="TreeGrafter"/>
</dbReference>
<dbReference type="SMART" id="SM00850">
    <property type="entry name" value="LytTR"/>
    <property type="match status" value="1"/>
</dbReference>
<evidence type="ECO:0000313" key="5">
    <source>
        <dbReference type="Proteomes" id="UP000321301"/>
    </source>
</evidence>
<dbReference type="Gene3D" id="3.40.50.2300">
    <property type="match status" value="1"/>
</dbReference>
<sequence length="234" mass="26846">MINCIAVDDEPLALELIKNYISKIPYLNLVTTCDNAFDAMEEMQKHSIDLLLIDIQMPELTGLQFISSLEKKPLAIIITAYKEFALESFDLDVVDYLVKPVPLDRFIKACNRAKDRHELLTIKPSSPSIKVMDHIFVHVDYSQVKLKFEDILWLKGYGDYIKFYLKNAPQPLVVRMSFKEVETLLPLDQFIRIHKSYAVAISEITSIRKNSVFIGELEFSVGEAYRGNVAKLLN</sequence>
<dbReference type="Pfam" id="PF00072">
    <property type="entry name" value="Response_reg"/>
    <property type="match status" value="1"/>
</dbReference>
<feature type="domain" description="HTH LytTR-type" evidence="3">
    <location>
        <begin position="135"/>
        <end position="234"/>
    </location>
</feature>
<feature type="modified residue" description="4-aspartylphosphate" evidence="1">
    <location>
        <position position="54"/>
    </location>
</feature>
<dbReference type="SUPFAM" id="SSF52172">
    <property type="entry name" value="CheY-like"/>
    <property type="match status" value="1"/>
</dbReference>
<dbReference type="RefSeq" id="WP_020888483.1">
    <property type="nucleotide sequence ID" value="NZ_BJYV01000010.1"/>
</dbReference>
<name>A0A512CCG2_9BACT</name>
<protein>
    <submittedName>
        <fullName evidence="4">DNA-binding response regulator</fullName>
    </submittedName>
</protein>
<dbReference type="PANTHER" id="PTHR45526:SF1">
    <property type="entry name" value="TRANSCRIPTIONAL REGULATORY PROTEIN DCUR-RELATED"/>
    <property type="match status" value="1"/>
</dbReference>
<keyword evidence="4" id="KW-0238">DNA-binding</keyword>
<dbReference type="Pfam" id="PF04397">
    <property type="entry name" value="LytTR"/>
    <property type="match status" value="1"/>
</dbReference>
<evidence type="ECO:0000259" key="3">
    <source>
        <dbReference type="PROSITE" id="PS50930"/>
    </source>
</evidence>
<reference evidence="4 5" key="1">
    <citation type="submission" date="2019-07" db="EMBL/GenBank/DDBJ databases">
        <title>Whole genome shotgun sequence of Cyclobacterium qasimii NBRC 106168.</title>
        <authorList>
            <person name="Hosoyama A."/>
            <person name="Uohara A."/>
            <person name="Ohji S."/>
            <person name="Ichikawa N."/>
        </authorList>
    </citation>
    <scope>NUCLEOTIDE SEQUENCE [LARGE SCALE GENOMIC DNA]</scope>
    <source>
        <strain evidence="4 5">NBRC 106168</strain>
    </source>
</reference>
<dbReference type="Proteomes" id="UP000321301">
    <property type="component" value="Unassembled WGS sequence"/>
</dbReference>
<dbReference type="PROSITE" id="PS50930">
    <property type="entry name" value="HTH_LYTTR"/>
    <property type="match status" value="1"/>
</dbReference>
<proteinExistence type="predicted"/>
<dbReference type="SMART" id="SM00448">
    <property type="entry name" value="REC"/>
    <property type="match status" value="1"/>
</dbReference>
<dbReference type="AlphaFoldDB" id="A0A512CCG2"/>
<gene>
    <name evidence="4" type="ORF">CQA01_24450</name>
</gene>
<dbReference type="InterPro" id="IPR051271">
    <property type="entry name" value="2C-system_Tx_regulators"/>
</dbReference>
<dbReference type="Gene3D" id="2.40.50.1020">
    <property type="entry name" value="LytTr DNA-binding domain"/>
    <property type="match status" value="1"/>
</dbReference>
<evidence type="ECO:0000259" key="2">
    <source>
        <dbReference type="PROSITE" id="PS50110"/>
    </source>
</evidence>
<feature type="domain" description="Response regulatory" evidence="2">
    <location>
        <begin position="3"/>
        <end position="114"/>
    </location>
</feature>
<comment type="caution">
    <text evidence="4">The sequence shown here is derived from an EMBL/GenBank/DDBJ whole genome shotgun (WGS) entry which is preliminary data.</text>
</comment>
<evidence type="ECO:0000313" key="4">
    <source>
        <dbReference type="EMBL" id="GEO21911.1"/>
    </source>
</evidence>
<dbReference type="InterPro" id="IPR007492">
    <property type="entry name" value="LytTR_DNA-bd_dom"/>
</dbReference>
<dbReference type="PROSITE" id="PS50110">
    <property type="entry name" value="RESPONSE_REGULATORY"/>
    <property type="match status" value="1"/>
</dbReference>
<keyword evidence="5" id="KW-1185">Reference proteome</keyword>
<dbReference type="PANTHER" id="PTHR45526">
    <property type="entry name" value="TRANSCRIPTIONAL REGULATORY PROTEIN DPIA"/>
    <property type="match status" value="1"/>
</dbReference>
<dbReference type="EMBL" id="BJYV01000010">
    <property type="protein sequence ID" value="GEO21911.1"/>
    <property type="molecule type" value="Genomic_DNA"/>
</dbReference>